<evidence type="ECO:0000313" key="8">
    <source>
        <dbReference type="Proteomes" id="UP001500880"/>
    </source>
</evidence>
<evidence type="ECO:0000256" key="5">
    <source>
        <dbReference type="ARBA" id="ARBA00023136"/>
    </source>
</evidence>
<dbReference type="InterPro" id="IPR007300">
    <property type="entry name" value="CidB/LrgB"/>
</dbReference>
<evidence type="ECO:0000256" key="2">
    <source>
        <dbReference type="ARBA" id="ARBA00022475"/>
    </source>
</evidence>
<feature type="transmembrane region" description="Helical" evidence="6">
    <location>
        <begin position="32"/>
        <end position="51"/>
    </location>
</feature>
<evidence type="ECO:0000256" key="3">
    <source>
        <dbReference type="ARBA" id="ARBA00022692"/>
    </source>
</evidence>
<evidence type="ECO:0000313" key="7">
    <source>
        <dbReference type="EMBL" id="GAA0500974.1"/>
    </source>
</evidence>
<evidence type="ECO:0000256" key="6">
    <source>
        <dbReference type="SAM" id="Phobius"/>
    </source>
</evidence>
<keyword evidence="5 6" id="KW-0472">Membrane</keyword>
<feature type="transmembrane region" description="Helical" evidence="6">
    <location>
        <begin position="170"/>
        <end position="190"/>
    </location>
</feature>
<feature type="transmembrane region" description="Helical" evidence="6">
    <location>
        <begin position="202"/>
        <end position="228"/>
    </location>
</feature>
<keyword evidence="4 6" id="KW-1133">Transmembrane helix</keyword>
<evidence type="ECO:0000256" key="4">
    <source>
        <dbReference type="ARBA" id="ARBA00022989"/>
    </source>
</evidence>
<keyword evidence="8" id="KW-1185">Reference proteome</keyword>
<accession>A0ABN1BM73</accession>
<name>A0ABN1BM73_9BACI</name>
<proteinExistence type="predicted"/>
<feature type="transmembrane region" description="Helical" evidence="6">
    <location>
        <begin position="6"/>
        <end position="25"/>
    </location>
</feature>
<dbReference type="EMBL" id="BAAADO010000007">
    <property type="protein sequence ID" value="GAA0500974.1"/>
    <property type="molecule type" value="Genomic_DNA"/>
</dbReference>
<dbReference type="PANTHER" id="PTHR30249">
    <property type="entry name" value="PUTATIVE SEROTONIN TRANSPORTER"/>
    <property type="match status" value="1"/>
</dbReference>
<feature type="transmembrane region" description="Helical" evidence="6">
    <location>
        <begin position="142"/>
        <end position="163"/>
    </location>
</feature>
<comment type="subcellular location">
    <subcellularLocation>
        <location evidence="1">Cell membrane</location>
        <topology evidence="1">Multi-pass membrane protein</topology>
    </subcellularLocation>
</comment>
<sequence>MNSLLIILAGLIGTFIAYTGALYLYQRFPYPVLLPVFVATLIIAISLLMFDVPYEAYMQGGKWIDWLLGPAVVALAFPLYKQWELVKKYPYPLLAGVGVGSVLGISTGLLLAKWFQFDDQIIYSMIPKNSTTPVAMDITESLGGIAPMATVFVMIAGIGGAITGPTILKWCGITHFLGMGVGMGSASHAIGTSKTMEQSVQAGAVSTVAMTLSAIAISILSPVFSYLLL</sequence>
<feature type="transmembrane region" description="Helical" evidence="6">
    <location>
        <begin position="92"/>
        <end position="115"/>
    </location>
</feature>
<protein>
    <submittedName>
        <fullName evidence="7">LrgB family protein</fullName>
    </submittedName>
</protein>
<dbReference type="RefSeq" id="WP_343842930.1">
    <property type="nucleotide sequence ID" value="NZ_BAAADO010000007.1"/>
</dbReference>
<organism evidence="7 8">
    <name type="scientific">Salinibacillus aidingensis</name>
    <dbReference type="NCBI Taxonomy" id="237684"/>
    <lineage>
        <taxon>Bacteria</taxon>
        <taxon>Bacillati</taxon>
        <taxon>Bacillota</taxon>
        <taxon>Bacilli</taxon>
        <taxon>Bacillales</taxon>
        <taxon>Bacillaceae</taxon>
        <taxon>Salinibacillus</taxon>
    </lineage>
</organism>
<dbReference type="Pfam" id="PF04172">
    <property type="entry name" value="LrgB"/>
    <property type="match status" value="1"/>
</dbReference>
<dbReference type="Proteomes" id="UP001500880">
    <property type="component" value="Unassembled WGS sequence"/>
</dbReference>
<gene>
    <name evidence="7" type="ORF">GCM10008986_30440</name>
</gene>
<feature type="transmembrane region" description="Helical" evidence="6">
    <location>
        <begin position="63"/>
        <end position="80"/>
    </location>
</feature>
<dbReference type="PANTHER" id="PTHR30249:SF17">
    <property type="entry name" value="HOLIN-LIKE PROTEIN CIDB"/>
    <property type="match status" value="1"/>
</dbReference>
<reference evidence="7 8" key="1">
    <citation type="journal article" date="2019" name="Int. J. Syst. Evol. Microbiol.">
        <title>The Global Catalogue of Microorganisms (GCM) 10K type strain sequencing project: providing services to taxonomists for standard genome sequencing and annotation.</title>
        <authorList>
            <consortium name="The Broad Institute Genomics Platform"/>
            <consortium name="The Broad Institute Genome Sequencing Center for Infectious Disease"/>
            <person name="Wu L."/>
            <person name="Ma J."/>
        </authorList>
    </citation>
    <scope>NUCLEOTIDE SEQUENCE [LARGE SCALE GENOMIC DNA]</scope>
    <source>
        <strain evidence="7 8">JCM 12389</strain>
    </source>
</reference>
<keyword evidence="3 6" id="KW-0812">Transmembrane</keyword>
<keyword evidence="2" id="KW-1003">Cell membrane</keyword>
<evidence type="ECO:0000256" key="1">
    <source>
        <dbReference type="ARBA" id="ARBA00004651"/>
    </source>
</evidence>
<comment type="caution">
    <text evidence="7">The sequence shown here is derived from an EMBL/GenBank/DDBJ whole genome shotgun (WGS) entry which is preliminary data.</text>
</comment>